<feature type="domain" description="Methyltransferase type 11" evidence="2">
    <location>
        <begin position="65"/>
        <end position="157"/>
    </location>
</feature>
<gene>
    <name evidence="3" type="ORF">COU18_03205</name>
</gene>
<proteinExistence type="predicted"/>
<dbReference type="Proteomes" id="UP000231192">
    <property type="component" value="Unassembled WGS sequence"/>
</dbReference>
<evidence type="ECO:0000256" key="1">
    <source>
        <dbReference type="SAM" id="MobiDB-lite"/>
    </source>
</evidence>
<dbReference type="Gene3D" id="3.40.50.150">
    <property type="entry name" value="Vaccinia Virus protein VP39"/>
    <property type="match status" value="1"/>
</dbReference>
<sequence>MRRKEMKSRGRPAPHKKIAKRETSWGHVADWYHEHVSESPDTYHEKVIKPNLLRVVGDVRGKHVLDVACGQGFFSRALESAGAMVTGVDIAPELIAIAKKLGPQSITYLAAPASRIPLPEASFDSATCVLALQNIKDLSGALAQVSLLLKKGGSFVVIINHPSFRIPRHSAWGFDPDANIQFRRVDAYLSESSHPIQIHPGSAPLVTTMSYHRPLQLYIKELAKHGFVLAGLEEWISHRTSEKGPRAEAEDRARKEFPLFLMLRGEKI</sequence>
<feature type="region of interest" description="Disordered" evidence="1">
    <location>
        <begin position="1"/>
        <end position="20"/>
    </location>
</feature>
<evidence type="ECO:0000313" key="3">
    <source>
        <dbReference type="EMBL" id="PIR83663.1"/>
    </source>
</evidence>
<dbReference type="InterPro" id="IPR029063">
    <property type="entry name" value="SAM-dependent_MTases_sf"/>
</dbReference>
<dbReference type="AlphaFoldDB" id="A0A2H0UB62"/>
<dbReference type="SUPFAM" id="SSF53335">
    <property type="entry name" value="S-adenosyl-L-methionine-dependent methyltransferases"/>
    <property type="match status" value="1"/>
</dbReference>
<evidence type="ECO:0000313" key="4">
    <source>
        <dbReference type="Proteomes" id="UP000231192"/>
    </source>
</evidence>
<dbReference type="EMBL" id="PFBK01000008">
    <property type="protein sequence ID" value="PIR83663.1"/>
    <property type="molecule type" value="Genomic_DNA"/>
</dbReference>
<organism evidence="3 4">
    <name type="scientific">Candidatus Kaiserbacteria bacterium CG10_big_fil_rev_8_21_14_0_10_51_14</name>
    <dbReference type="NCBI Taxonomy" id="1974610"/>
    <lineage>
        <taxon>Bacteria</taxon>
        <taxon>Candidatus Kaiseribacteriota</taxon>
    </lineage>
</organism>
<reference evidence="4" key="1">
    <citation type="submission" date="2017-09" db="EMBL/GenBank/DDBJ databases">
        <title>Depth-based differentiation of microbial function through sediment-hosted aquifers and enrichment of novel symbionts in the deep terrestrial subsurface.</title>
        <authorList>
            <person name="Probst A.J."/>
            <person name="Ladd B."/>
            <person name="Jarett J.K."/>
            <person name="Geller-Mcgrath D.E."/>
            <person name="Sieber C.M.K."/>
            <person name="Emerson J.B."/>
            <person name="Anantharaman K."/>
            <person name="Thomas B.C."/>
            <person name="Malmstrom R."/>
            <person name="Stieglmeier M."/>
            <person name="Klingl A."/>
            <person name="Woyke T."/>
            <person name="Ryan C.M."/>
            <person name="Banfield J.F."/>
        </authorList>
    </citation>
    <scope>NUCLEOTIDE SEQUENCE [LARGE SCALE GENOMIC DNA]</scope>
</reference>
<dbReference type="InterPro" id="IPR013216">
    <property type="entry name" value="Methyltransf_11"/>
</dbReference>
<dbReference type="GO" id="GO:0032259">
    <property type="term" value="P:methylation"/>
    <property type="evidence" value="ECO:0007669"/>
    <property type="project" value="UniProtKB-KW"/>
</dbReference>
<keyword evidence="3" id="KW-0808">Transferase</keyword>
<dbReference type="PANTHER" id="PTHR43861:SF1">
    <property type="entry name" value="TRANS-ACONITATE 2-METHYLTRANSFERASE"/>
    <property type="match status" value="1"/>
</dbReference>
<dbReference type="CDD" id="cd02440">
    <property type="entry name" value="AdoMet_MTases"/>
    <property type="match status" value="1"/>
</dbReference>
<name>A0A2H0UB62_9BACT</name>
<keyword evidence="3" id="KW-0489">Methyltransferase</keyword>
<feature type="compositionally biased region" description="Basic residues" evidence="1">
    <location>
        <begin position="1"/>
        <end position="19"/>
    </location>
</feature>
<accession>A0A2H0UB62</accession>
<dbReference type="Pfam" id="PF08241">
    <property type="entry name" value="Methyltransf_11"/>
    <property type="match status" value="1"/>
</dbReference>
<dbReference type="GO" id="GO:0008757">
    <property type="term" value="F:S-adenosylmethionine-dependent methyltransferase activity"/>
    <property type="evidence" value="ECO:0007669"/>
    <property type="project" value="InterPro"/>
</dbReference>
<dbReference type="PANTHER" id="PTHR43861">
    <property type="entry name" value="TRANS-ACONITATE 2-METHYLTRANSFERASE-RELATED"/>
    <property type="match status" value="1"/>
</dbReference>
<comment type="caution">
    <text evidence="3">The sequence shown here is derived from an EMBL/GenBank/DDBJ whole genome shotgun (WGS) entry which is preliminary data.</text>
</comment>
<evidence type="ECO:0000259" key="2">
    <source>
        <dbReference type="Pfam" id="PF08241"/>
    </source>
</evidence>
<protein>
    <submittedName>
        <fullName evidence="3">SAM-dependent methyltransferase</fullName>
    </submittedName>
</protein>